<dbReference type="AlphaFoldDB" id="A0A1L3GFG0"/>
<dbReference type="STRING" id="29542.A6070_00230"/>
<keyword evidence="2" id="KW-1185">Reference proteome</keyword>
<protein>
    <recommendedName>
        <fullName evidence="3">Mu-like prophage protein gp16</fullName>
    </recommendedName>
</protein>
<name>A0A1L3GFG0_SYNAC</name>
<evidence type="ECO:0000313" key="2">
    <source>
        <dbReference type="Proteomes" id="UP000182264"/>
    </source>
</evidence>
<dbReference type="Pfam" id="PF06252">
    <property type="entry name" value="GemA"/>
    <property type="match status" value="1"/>
</dbReference>
<gene>
    <name evidence="1" type="ORF">A7E75_06305</name>
</gene>
<dbReference type="Proteomes" id="UP000182264">
    <property type="component" value="Chromosome"/>
</dbReference>
<dbReference type="KEGG" id="pace:A6070_00230"/>
<dbReference type="EMBL" id="CP015518">
    <property type="protein sequence ID" value="APG24681.1"/>
    <property type="molecule type" value="Genomic_DNA"/>
</dbReference>
<reference evidence="1 2" key="1">
    <citation type="journal article" date="2017" name="Genome Announc.">
        <title>Complete Genome Sequences of Two Acetylene-Fermenting Pelobacter acetylenicus Strains.</title>
        <authorList>
            <person name="Sutton J.M."/>
            <person name="Baesman S.M."/>
            <person name="Fierst J.L."/>
            <person name="Poret-Peterson A.T."/>
            <person name="Oremland R.S."/>
            <person name="Dunlap D.S."/>
            <person name="Akob D.M."/>
        </authorList>
    </citation>
    <scope>NUCLEOTIDE SEQUENCE [LARGE SCALE GENOMIC DNA]</scope>
    <source>
        <strain evidence="1 2">DSM 3247</strain>
    </source>
</reference>
<dbReference type="OrthoDB" id="5460653at2"/>
<evidence type="ECO:0000313" key="1">
    <source>
        <dbReference type="EMBL" id="APG24681.1"/>
    </source>
</evidence>
<organism evidence="1 2">
    <name type="scientific">Syntrophotalea acetylenica</name>
    <name type="common">Pelobacter acetylenicus</name>
    <dbReference type="NCBI Taxonomy" id="29542"/>
    <lineage>
        <taxon>Bacteria</taxon>
        <taxon>Pseudomonadati</taxon>
        <taxon>Thermodesulfobacteriota</taxon>
        <taxon>Desulfuromonadia</taxon>
        <taxon>Desulfuromonadales</taxon>
        <taxon>Syntrophotaleaceae</taxon>
        <taxon>Syntrophotalea</taxon>
    </lineage>
</organism>
<accession>A0A1L3GFG0</accession>
<dbReference type="InterPro" id="IPR009363">
    <property type="entry name" value="Phage_Mu_Gp16"/>
</dbReference>
<dbReference type="RefSeq" id="WP_072286523.1">
    <property type="nucleotide sequence ID" value="NZ_CP015455.1"/>
</dbReference>
<sequence>MSEVSNDREYRRRALAKIHIAKKELGLSDEDYRELVRSAVPGKESAADLTDGELRQLLDRLAQLGWRARLPRVAERPLPPMVWKARELWLQLYRAGKVQNPSWASLGRFAKRMTGVGDLRSLDVKQATVIIEALKRWLERAG</sequence>
<proteinExistence type="predicted"/>
<evidence type="ECO:0008006" key="3">
    <source>
        <dbReference type="Google" id="ProtNLM"/>
    </source>
</evidence>